<dbReference type="PANTHER" id="PTHR43087">
    <property type="entry name" value="LYSINE/ARGININE/ORNITHINE TRANSPORT SYSTEM KINASE"/>
    <property type="match status" value="1"/>
</dbReference>
<comment type="similarity">
    <text evidence="1">Belongs to the SIMIBI class G3E GTPase family. ArgK/MeaB subfamily.</text>
</comment>
<sequence>MAGPSAGRPAVRTRRALDVGELVDQATGGPAAHRARAVGRLISLVEDASPVLRDVMARLAPRAGQARVIGLTGSPGVGKSTSTNALVAAYRRRGMRVGVLAVDPSSPFSGGALLGDRVRMQDHATDDGVFIRSMASRGHLGGLSWATPQALRVLSAAGCDVVLVETVGVGQAEVEVARLADTTLVLLAPGMGDAIQAAKAGILEVADLFVVNKADRDGADRVVSDLRHMQSLALQAPAQARVDGLWVAPILKTVAARGEGVDQVVDRIEEHATWMAAHGVLEQRRRRRAADEVEAIALTVLRARMGDLRDGDALELLAGRVADGTLDPYAAADELVSAVVS</sequence>
<evidence type="ECO:0000256" key="2">
    <source>
        <dbReference type="ARBA" id="ARBA00022741"/>
    </source>
</evidence>
<evidence type="ECO:0000256" key="1">
    <source>
        <dbReference type="ARBA" id="ARBA00009625"/>
    </source>
</evidence>
<dbReference type="Pfam" id="PF03308">
    <property type="entry name" value="MeaB"/>
    <property type="match status" value="1"/>
</dbReference>
<proteinExistence type="inferred from homology"/>
<keyword evidence="4" id="KW-0342">GTP-binding</keyword>
<dbReference type="GO" id="GO:0003924">
    <property type="term" value="F:GTPase activity"/>
    <property type="evidence" value="ECO:0007669"/>
    <property type="project" value="InterPro"/>
</dbReference>
<dbReference type="CDD" id="cd03114">
    <property type="entry name" value="MMAA-like"/>
    <property type="match status" value="1"/>
</dbReference>
<keyword evidence="2" id="KW-0547">Nucleotide-binding</keyword>
<name>A0A6J4LC63_9ACTN</name>
<dbReference type="InterPro" id="IPR027417">
    <property type="entry name" value="P-loop_NTPase"/>
</dbReference>
<gene>
    <name evidence="6" type="ORF">AVDCRST_MAG16-1228</name>
</gene>
<dbReference type="NCBIfam" id="TIGR00750">
    <property type="entry name" value="lao"/>
    <property type="match status" value="1"/>
</dbReference>
<dbReference type="InterPro" id="IPR052040">
    <property type="entry name" value="GTPase/Isobutyryl-CoA_mutase"/>
</dbReference>
<dbReference type="SUPFAM" id="SSF52540">
    <property type="entry name" value="P-loop containing nucleoside triphosphate hydrolases"/>
    <property type="match status" value="1"/>
</dbReference>
<dbReference type="Gene3D" id="3.40.50.300">
    <property type="entry name" value="P-loop containing nucleotide triphosphate hydrolases"/>
    <property type="match status" value="1"/>
</dbReference>
<evidence type="ECO:0000313" key="6">
    <source>
        <dbReference type="EMBL" id="CAA9329569.1"/>
    </source>
</evidence>
<keyword evidence="3" id="KW-0378">Hydrolase</keyword>
<accession>A0A6J4LC63</accession>
<evidence type="ECO:0000256" key="3">
    <source>
        <dbReference type="ARBA" id="ARBA00022801"/>
    </source>
</evidence>
<dbReference type="GO" id="GO:0005525">
    <property type="term" value="F:GTP binding"/>
    <property type="evidence" value="ECO:0007669"/>
    <property type="project" value="UniProtKB-KW"/>
</dbReference>
<dbReference type="PANTHER" id="PTHR43087:SF1">
    <property type="entry name" value="LAO_AO TRANSPORT SYSTEM ATPASE"/>
    <property type="match status" value="1"/>
</dbReference>
<keyword evidence="6" id="KW-0808">Transferase</keyword>
<dbReference type="AlphaFoldDB" id="A0A6J4LC63"/>
<reference evidence="6" key="1">
    <citation type="submission" date="2020-02" db="EMBL/GenBank/DDBJ databases">
        <authorList>
            <person name="Meier V. D."/>
        </authorList>
    </citation>
    <scope>NUCLEOTIDE SEQUENCE</scope>
    <source>
        <strain evidence="6">AVDCRST_MAG16</strain>
    </source>
</reference>
<evidence type="ECO:0000256" key="4">
    <source>
        <dbReference type="ARBA" id="ARBA00023134"/>
    </source>
</evidence>
<keyword evidence="5" id="KW-0143">Chaperone</keyword>
<evidence type="ECO:0000256" key="5">
    <source>
        <dbReference type="ARBA" id="ARBA00023186"/>
    </source>
</evidence>
<keyword evidence="6" id="KW-0418">Kinase</keyword>
<dbReference type="InterPro" id="IPR005129">
    <property type="entry name" value="GTPase_ArgK"/>
</dbReference>
<organism evidence="6">
    <name type="scientific">uncultured Frankineae bacterium</name>
    <dbReference type="NCBI Taxonomy" id="437475"/>
    <lineage>
        <taxon>Bacteria</taxon>
        <taxon>Bacillati</taxon>
        <taxon>Actinomycetota</taxon>
        <taxon>Actinomycetes</taxon>
        <taxon>Frankiales</taxon>
        <taxon>environmental samples</taxon>
    </lineage>
</organism>
<dbReference type="GO" id="GO:0016301">
    <property type="term" value="F:kinase activity"/>
    <property type="evidence" value="ECO:0007669"/>
    <property type="project" value="UniProtKB-KW"/>
</dbReference>
<protein>
    <submittedName>
        <fullName evidence="6">Putative periplasmic protein kinase ArgK and related GTPases of G3E family</fullName>
    </submittedName>
</protein>
<dbReference type="EMBL" id="CADCUE010000105">
    <property type="protein sequence ID" value="CAA9329569.1"/>
    <property type="molecule type" value="Genomic_DNA"/>
</dbReference>